<reference evidence="1" key="2">
    <citation type="submission" date="2025-08" db="UniProtKB">
        <authorList>
            <consortium name="Ensembl"/>
        </authorList>
    </citation>
    <scope>IDENTIFICATION</scope>
</reference>
<accession>A0A4W5MI03</accession>
<proteinExistence type="predicted"/>
<evidence type="ECO:0000313" key="2">
    <source>
        <dbReference type="Proteomes" id="UP000314982"/>
    </source>
</evidence>
<protein>
    <submittedName>
        <fullName evidence="1">Uncharacterized protein</fullName>
    </submittedName>
</protein>
<evidence type="ECO:0000313" key="1">
    <source>
        <dbReference type="Ensembl" id="ENSHHUP00000037369.1"/>
    </source>
</evidence>
<sequence>SVEPGQCSCSVCLLRQPAVGDFDVPALRVQLHSTHILPALQLYRPGYSEHVALSDFRCHFQARSPLVMKRYGSVFITPDERKAAAGRT</sequence>
<reference evidence="2" key="1">
    <citation type="submission" date="2018-06" db="EMBL/GenBank/DDBJ databases">
        <title>Genome assembly of Danube salmon.</title>
        <authorList>
            <person name="Macqueen D.J."/>
            <person name="Gundappa M.K."/>
        </authorList>
    </citation>
    <scope>NUCLEOTIDE SEQUENCE [LARGE SCALE GENOMIC DNA]</scope>
</reference>
<dbReference type="STRING" id="62062.ENSHHUP00000037369"/>
<dbReference type="Proteomes" id="UP000314982">
    <property type="component" value="Unassembled WGS sequence"/>
</dbReference>
<keyword evidence="2" id="KW-1185">Reference proteome</keyword>
<organism evidence="1 2">
    <name type="scientific">Hucho hucho</name>
    <name type="common">huchen</name>
    <dbReference type="NCBI Taxonomy" id="62062"/>
    <lineage>
        <taxon>Eukaryota</taxon>
        <taxon>Metazoa</taxon>
        <taxon>Chordata</taxon>
        <taxon>Craniata</taxon>
        <taxon>Vertebrata</taxon>
        <taxon>Euteleostomi</taxon>
        <taxon>Actinopterygii</taxon>
        <taxon>Neopterygii</taxon>
        <taxon>Teleostei</taxon>
        <taxon>Protacanthopterygii</taxon>
        <taxon>Salmoniformes</taxon>
        <taxon>Salmonidae</taxon>
        <taxon>Salmoninae</taxon>
        <taxon>Hucho</taxon>
    </lineage>
</organism>
<dbReference type="AlphaFoldDB" id="A0A4W5MI03"/>
<dbReference type="Ensembl" id="ENSHHUT00000038849.1">
    <property type="protein sequence ID" value="ENSHHUP00000037369.1"/>
    <property type="gene ID" value="ENSHHUG00000023399.1"/>
</dbReference>
<name>A0A4W5MI03_9TELE</name>
<reference evidence="1" key="3">
    <citation type="submission" date="2025-09" db="UniProtKB">
        <authorList>
            <consortium name="Ensembl"/>
        </authorList>
    </citation>
    <scope>IDENTIFICATION</scope>
</reference>